<dbReference type="EMBL" id="FWXH01000007">
    <property type="protein sequence ID" value="SMC24542.1"/>
    <property type="molecule type" value="Genomic_DNA"/>
</dbReference>
<gene>
    <name evidence="1" type="ORF">SAMN02745134_02203</name>
</gene>
<sequence>MRYFILLKYEKWDESGYLSTFYNTPRPIEGHRSIQELLDIIIRDNGLRSAAVVTFEEMPEQFIAGDFVYFVSYMYYDMDGCEIHDSGITEIDHQIFNERDIEEICRDLERENGYNNICITGIKLL</sequence>
<dbReference type="STRING" id="1121291.SAMN02745134_02203"/>
<name>A0A1W1XL25_9CLOT</name>
<accession>A0A1W1XL25</accession>
<protein>
    <submittedName>
        <fullName evidence="1">Uncharacterized protein</fullName>
    </submittedName>
</protein>
<organism evidence="1 2">
    <name type="scientific">Clostridium acidisoli DSM 12555</name>
    <dbReference type="NCBI Taxonomy" id="1121291"/>
    <lineage>
        <taxon>Bacteria</taxon>
        <taxon>Bacillati</taxon>
        <taxon>Bacillota</taxon>
        <taxon>Clostridia</taxon>
        <taxon>Eubacteriales</taxon>
        <taxon>Clostridiaceae</taxon>
        <taxon>Clostridium</taxon>
    </lineage>
</organism>
<dbReference type="Proteomes" id="UP000192468">
    <property type="component" value="Unassembled WGS sequence"/>
</dbReference>
<dbReference type="AlphaFoldDB" id="A0A1W1XL25"/>
<keyword evidence="2" id="KW-1185">Reference proteome</keyword>
<reference evidence="1 2" key="1">
    <citation type="submission" date="2017-04" db="EMBL/GenBank/DDBJ databases">
        <authorList>
            <person name="Afonso C.L."/>
            <person name="Miller P.J."/>
            <person name="Scott M.A."/>
            <person name="Spackman E."/>
            <person name="Goraichik I."/>
            <person name="Dimitrov K.M."/>
            <person name="Suarez D.L."/>
            <person name="Swayne D.E."/>
        </authorList>
    </citation>
    <scope>NUCLEOTIDE SEQUENCE [LARGE SCALE GENOMIC DNA]</scope>
    <source>
        <strain evidence="1 2">DSM 12555</strain>
    </source>
</reference>
<proteinExistence type="predicted"/>
<evidence type="ECO:0000313" key="2">
    <source>
        <dbReference type="Proteomes" id="UP000192468"/>
    </source>
</evidence>
<evidence type="ECO:0000313" key="1">
    <source>
        <dbReference type="EMBL" id="SMC24542.1"/>
    </source>
</evidence>
<dbReference type="RefSeq" id="WP_084116040.1">
    <property type="nucleotide sequence ID" value="NZ_FWXH01000007.1"/>
</dbReference>